<reference evidence="15 16" key="1">
    <citation type="submission" date="2019-08" db="EMBL/GenBank/DDBJ databases">
        <title>Hyperibacter terrae gen. nov., sp. nov. and Hyperibacter viscosus sp. nov., two new members in the family Rhodospirillaceae isolated from the rhizosphere of Hypericum perforatum.</title>
        <authorList>
            <person name="Noviana Z."/>
        </authorList>
    </citation>
    <scope>NUCLEOTIDE SEQUENCE [LARGE SCALE GENOMIC DNA]</scope>
    <source>
        <strain evidence="15 16">R5913</strain>
    </source>
</reference>
<gene>
    <name evidence="12 15" type="primary">nth</name>
    <name evidence="15" type="ORF">FRZ44_51170</name>
</gene>
<dbReference type="HAMAP" id="MF_00942">
    <property type="entry name" value="Nth"/>
    <property type="match status" value="1"/>
</dbReference>
<dbReference type="GO" id="GO:0046872">
    <property type="term" value="F:metal ion binding"/>
    <property type="evidence" value="ECO:0007669"/>
    <property type="project" value="UniProtKB-KW"/>
</dbReference>
<dbReference type="PANTHER" id="PTHR10359">
    <property type="entry name" value="A/G-SPECIFIC ADENINE GLYCOSYLASE/ENDONUCLEASE III"/>
    <property type="match status" value="1"/>
</dbReference>
<dbReference type="Pfam" id="PF00633">
    <property type="entry name" value="HHH"/>
    <property type="match status" value="1"/>
</dbReference>
<dbReference type="Gene3D" id="1.10.1670.10">
    <property type="entry name" value="Helix-hairpin-Helix base-excision DNA repair enzymes (C-terminal)"/>
    <property type="match status" value="1"/>
</dbReference>
<evidence type="ECO:0000256" key="6">
    <source>
        <dbReference type="ARBA" id="ARBA00023004"/>
    </source>
</evidence>
<evidence type="ECO:0000256" key="3">
    <source>
        <dbReference type="ARBA" id="ARBA00022723"/>
    </source>
</evidence>
<evidence type="ECO:0000256" key="7">
    <source>
        <dbReference type="ARBA" id="ARBA00023014"/>
    </source>
</evidence>
<comment type="catalytic activity">
    <reaction evidence="12">
        <text>2'-deoxyribonucleotide-(2'-deoxyribose 5'-phosphate)-2'-deoxyribonucleotide-DNA = a 3'-end 2'-deoxyribonucleotide-(2,3-dehydro-2,3-deoxyribose 5'-phosphate)-DNA + a 5'-end 5'-phospho-2'-deoxyribonucleoside-DNA + H(+)</text>
        <dbReference type="Rhea" id="RHEA:66592"/>
        <dbReference type="Rhea" id="RHEA-COMP:13180"/>
        <dbReference type="Rhea" id="RHEA-COMP:16897"/>
        <dbReference type="Rhea" id="RHEA-COMP:17067"/>
        <dbReference type="ChEBI" id="CHEBI:15378"/>
        <dbReference type="ChEBI" id="CHEBI:136412"/>
        <dbReference type="ChEBI" id="CHEBI:157695"/>
        <dbReference type="ChEBI" id="CHEBI:167181"/>
        <dbReference type="EC" id="4.2.99.18"/>
    </reaction>
</comment>
<dbReference type="InterPro" id="IPR023170">
    <property type="entry name" value="HhH_base_excis_C"/>
</dbReference>
<keyword evidence="7 12" id="KW-0411">Iron-sulfur</keyword>
<keyword evidence="6 12" id="KW-0408">Iron</keyword>
<feature type="region of interest" description="Disordered" evidence="13">
    <location>
        <begin position="215"/>
        <end position="256"/>
    </location>
</feature>
<dbReference type="GO" id="GO:0003677">
    <property type="term" value="F:DNA binding"/>
    <property type="evidence" value="ECO:0007669"/>
    <property type="project" value="UniProtKB-UniRule"/>
</dbReference>
<keyword evidence="4 12" id="KW-0227">DNA damage</keyword>
<keyword evidence="8 12" id="KW-0238">DNA-binding</keyword>
<evidence type="ECO:0000256" key="10">
    <source>
        <dbReference type="ARBA" id="ARBA00023239"/>
    </source>
</evidence>
<dbReference type="FunFam" id="1.10.1670.10:FF:000001">
    <property type="entry name" value="Endonuclease III"/>
    <property type="match status" value="1"/>
</dbReference>
<dbReference type="InterPro" id="IPR003265">
    <property type="entry name" value="HhH-GPD_domain"/>
</dbReference>
<evidence type="ECO:0000313" key="15">
    <source>
        <dbReference type="EMBL" id="QEX19802.1"/>
    </source>
</evidence>
<keyword evidence="15" id="KW-0540">Nuclease</keyword>
<evidence type="ECO:0000256" key="8">
    <source>
        <dbReference type="ARBA" id="ARBA00023125"/>
    </source>
</evidence>
<keyword evidence="10 12" id="KW-0456">Lyase</keyword>
<dbReference type="Proteomes" id="UP000326202">
    <property type="component" value="Chromosome"/>
</dbReference>
<feature type="binding site" evidence="12">
    <location>
        <position position="187"/>
    </location>
    <ligand>
        <name>[4Fe-4S] cluster</name>
        <dbReference type="ChEBI" id="CHEBI:49883"/>
    </ligand>
</feature>
<dbReference type="GO" id="GO:0006285">
    <property type="term" value="P:base-excision repair, AP site formation"/>
    <property type="evidence" value="ECO:0007669"/>
    <property type="project" value="TreeGrafter"/>
</dbReference>
<evidence type="ECO:0000256" key="12">
    <source>
        <dbReference type="HAMAP-Rule" id="MF_00942"/>
    </source>
</evidence>
<comment type="function">
    <text evidence="12">DNA repair enzyme that has both DNA N-glycosylase activity and AP-lyase activity. The DNA N-glycosylase activity releases various damaged pyrimidines from DNA by cleaving the N-glycosidic bond, leaving an AP (apurinic/apyrimidinic) site. The AP-lyase activity cleaves the phosphodiester bond 3' to the AP site by a beta-elimination, leaving a 3'-terminal unsaturated sugar and a product with a terminal 5'-phosphate.</text>
</comment>
<keyword evidence="5 12" id="KW-0378">Hydrolase</keyword>
<dbReference type="SMART" id="SM00525">
    <property type="entry name" value="FES"/>
    <property type="match status" value="1"/>
</dbReference>
<evidence type="ECO:0000256" key="1">
    <source>
        <dbReference type="ARBA" id="ARBA00008343"/>
    </source>
</evidence>
<dbReference type="EC" id="4.2.99.18" evidence="12"/>
<dbReference type="PANTHER" id="PTHR10359:SF18">
    <property type="entry name" value="ENDONUCLEASE III"/>
    <property type="match status" value="1"/>
</dbReference>
<dbReference type="InterPro" id="IPR000445">
    <property type="entry name" value="HhH_motif"/>
</dbReference>
<feature type="binding site" evidence="12">
    <location>
        <position position="197"/>
    </location>
    <ligand>
        <name>[4Fe-4S] cluster</name>
        <dbReference type="ChEBI" id="CHEBI:49883"/>
    </ligand>
</feature>
<feature type="domain" description="HhH-GPD" evidence="14">
    <location>
        <begin position="38"/>
        <end position="185"/>
    </location>
</feature>
<feature type="binding site" evidence="12">
    <location>
        <position position="203"/>
    </location>
    <ligand>
        <name>[4Fe-4S] cluster</name>
        <dbReference type="ChEBI" id="CHEBI:49883"/>
    </ligand>
</feature>
<proteinExistence type="inferred from homology"/>
<name>A0A5J6MQ66_9PROT</name>
<evidence type="ECO:0000313" key="16">
    <source>
        <dbReference type="Proteomes" id="UP000326202"/>
    </source>
</evidence>
<dbReference type="AlphaFoldDB" id="A0A5J6MQ66"/>
<dbReference type="InterPro" id="IPR005759">
    <property type="entry name" value="Nth"/>
</dbReference>
<dbReference type="KEGG" id="htq:FRZ44_51170"/>
<dbReference type="SMART" id="SM00478">
    <property type="entry name" value="ENDO3c"/>
    <property type="match status" value="1"/>
</dbReference>
<evidence type="ECO:0000256" key="9">
    <source>
        <dbReference type="ARBA" id="ARBA00023204"/>
    </source>
</evidence>
<accession>A0A5J6MQ66</accession>
<dbReference type="GO" id="GO:0019104">
    <property type="term" value="F:DNA N-glycosylase activity"/>
    <property type="evidence" value="ECO:0007669"/>
    <property type="project" value="UniProtKB-UniRule"/>
</dbReference>
<evidence type="ECO:0000256" key="2">
    <source>
        <dbReference type="ARBA" id="ARBA00022485"/>
    </source>
</evidence>
<evidence type="ECO:0000256" key="5">
    <source>
        <dbReference type="ARBA" id="ARBA00022801"/>
    </source>
</evidence>
<keyword evidence="3 12" id="KW-0479">Metal-binding</keyword>
<comment type="similarity">
    <text evidence="1 12">Belongs to the Nth/MutY family.</text>
</comment>
<organism evidence="15 16">
    <name type="scientific">Hypericibacter terrae</name>
    <dbReference type="NCBI Taxonomy" id="2602015"/>
    <lineage>
        <taxon>Bacteria</taxon>
        <taxon>Pseudomonadati</taxon>
        <taxon>Pseudomonadota</taxon>
        <taxon>Alphaproteobacteria</taxon>
        <taxon>Rhodospirillales</taxon>
        <taxon>Dongiaceae</taxon>
        <taxon>Hypericibacter</taxon>
    </lineage>
</organism>
<evidence type="ECO:0000259" key="14">
    <source>
        <dbReference type="SMART" id="SM00478"/>
    </source>
</evidence>
<comment type="cofactor">
    <cofactor evidence="12">
        <name>[4Fe-4S] cluster</name>
        <dbReference type="ChEBI" id="CHEBI:49883"/>
    </cofactor>
    <text evidence="12">Binds 1 [4Fe-4S] cluster.</text>
</comment>
<dbReference type="CDD" id="cd00056">
    <property type="entry name" value="ENDO3c"/>
    <property type="match status" value="1"/>
</dbReference>
<dbReference type="OrthoDB" id="9800977at2"/>
<keyword evidence="9 12" id="KW-0234">DNA repair</keyword>
<dbReference type="InterPro" id="IPR004036">
    <property type="entry name" value="Endonuclease-III-like_CS2"/>
</dbReference>
<dbReference type="GO" id="GO:0140078">
    <property type="term" value="F:class I DNA-(apurinic or apyrimidinic site) endonuclease activity"/>
    <property type="evidence" value="ECO:0007669"/>
    <property type="project" value="UniProtKB-EC"/>
</dbReference>
<sequence length="256" mass="28146">MKPAQIEEMFRRFQAHNPDPRGELQFINPFTLLVAVVLSAQATDASVNKATEPLFKIVQTPAEMVALGEERLRPYIRTIGLFNTKAKNVIRLSEILLAQHGGEVPKQREVLETLPGVGRKTANVVLNIAFGEATIAVDTHIFRVGNRTGLAPGKTPREVEDRLEKVVPPAYKLHAHHWLILHGRYVCKALKPDCPRCLINDLCQFKGKLLAVDPVAPTSPKSLAKKGKSENAKGSGKAKGKPSPKRARLKKKKGPA</sequence>
<feature type="compositionally biased region" description="Basic residues" evidence="13">
    <location>
        <begin position="236"/>
        <end position="256"/>
    </location>
</feature>
<dbReference type="PROSITE" id="PS01155">
    <property type="entry name" value="ENDONUCLEASE_III_2"/>
    <property type="match status" value="1"/>
</dbReference>
<keyword evidence="2 12" id="KW-0004">4Fe-4S</keyword>
<dbReference type="Pfam" id="PF00730">
    <property type="entry name" value="HhH-GPD"/>
    <property type="match status" value="1"/>
</dbReference>
<evidence type="ECO:0000256" key="11">
    <source>
        <dbReference type="ARBA" id="ARBA00023295"/>
    </source>
</evidence>
<keyword evidence="15" id="KW-0255">Endonuclease</keyword>
<evidence type="ECO:0000256" key="13">
    <source>
        <dbReference type="SAM" id="MobiDB-lite"/>
    </source>
</evidence>
<dbReference type="NCBIfam" id="TIGR01083">
    <property type="entry name" value="nth"/>
    <property type="match status" value="1"/>
</dbReference>
<dbReference type="FunFam" id="1.10.340.30:FF:000001">
    <property type="entry name" value="Endonuclease III"/>
    <property type="match status" value="1"/>
</dbReference>
<keyword evidence="11 12" id="KW-0326">Glycosidase</keyword>
<evidence type="ECO:0000256" key="4">
    <source>
        <dbReference type="ARBA" id="ARBA00022763"/>
    </source>
</evidence>
<dbReference type="InterPro" id="IPR011257">
    <property type="entry name" value="DNA_glycosylase"/>
</dbReference>
<keyword evidence="16" id="KW-1185">Reference proteome</keyword>
<dbReference type="GO" id="GO:0051539">
    <property type="term" value="F:4 iron, 4 sulfur cluster binding"/>
    <property type="evidence" value="ECO:0007669"/>
    <property type="project" value="UniProtKB-UniRule"/>
</dbReference>
<feature type="binding site" evidence="12">
    <location>
        <position position="194"/>
    </location>
    <ligand>
        <name>[4Fe-4S] cluster</name>
        <dbReference type="ChEBI" id="CHEBI:49883"/>
    </ligand>
</feature>
<dbReference type="Gene3D" id="1.10.340.30">
    <property type="entry name" value="Hypothetical protein, domain 2"/>
    <property type="match status" value="1"/>
</dbReference>
<dbReference type="SUPFAM" id="SSF48150">
    <property type="entry name" value="DNA-glycosylase"/>
    <property type="match status" value="1"/>
</dbReference>
<dbReference type="InterPro" id="IPR003651">
    <property type="entry name" value="Endonuclease3_FeS-loop_motif"/>
</dbReference>
<dbReference type="EMBL" id="CP042906">
    <property type="protein sequence ID" value="QEX19802.1"/>
    <property type="molecule type" value="Genomic_DNA"/>
</dbReference>
<protein>
    <recommendedName>
        <fullName evidence="12">Endonuclease III</fullName>
        <ecNumber evidence="12">4.2.99.18</ecNumber>
    </recommendedName>
    <alternativeName>
        <fullName evidence="12">DNA-(apurinic or apyrimidinic site) lyase</fullName>
    </alternativeName>
</protein>